<dbReference type="KEGG" id="bct:GEM_2749"/>
<accession>A0A9W3K5P2</accession>
<evidence type="ECO:0000259" key="1">
    <source>
        <dbReference type="Pfam" id="PF13524"/>
    </source>
</evidence>
<gene>
    <name evidence="2" type="ORF">GEM_2749</name>
</gene>
<dbReference type="Pfam" id="PF13524">
    <property type="entry name" value="Glyco_trans_1_2"/>
    <property type="match status" value="1"/>
</dbReference>
<dbReference type="InterPro" id="IPR055259">
    <property type="entry name" value="YkvP/CgeB_Glyco_trans-like"/>
</dbReference>
<sequence length="332" mass="37329">MTHPKPTVALVADPLTSASLVYDARVVPVGPIDYRWRFPLSRPDFLLVESAWEGPKAKWKYKIAAYPEYPSRTNLALAKLVAAARDRGIPTVFWNKEDGVHFDRFVESARLFDYVFTVDSGCVPKYRAALGSGVPVNTMMFAIQPQTHGFQGFNFKYRRASFVGSYGRHVHERRRYWQDILFGTACGTGLGLTVVDRNSHRKAQHYRFPSLPDLHVLPAMSHAETASIFRDYLVSLNVNTIEDSPTMFSRRLVEILGCGGIAVTNPSPAVDGLFRDYCYQVHDAAEAEELFARLLRGPSSIDLERARAGAEYVLNHHTWSHRLREIAAVIAG</sequence>
<organism evidence="2 3">
    <name type="scientific">Burkholderia cepacia GG4</name>
    <dbReference type="NCBI Taxonomy" id="1009846"/>
    <lineage>
        <taxon>Bacteria</taxon>
        <taxon>Pseudomonadati</taxon>
        <taxon>Pseudomonadota</taxon>
        <taxon>Betaproteobacteria</taxon>
        <taxon>Burkholderiales</taxon>
        <taxon>Burkholderiaceae</taxon>
        <taxon>Burkholderia</taxon>
        <taxon>Burkholderia cepacia complex</taxon>
    </lineage>
</organism>
<protein>
    <submittedName>
        <fullName evidence="2">Spore protein</fullName>
    </submittedName>
</protein>
<dbReference type="RefSeq" id="WP_014897983.1">
    <property type="nucleotide sequence ID" value="NC_018513.1"/>
</dbReference>
<dbReference type="EMBL" id="CP003774">
    <property type="protein sequence ID" value="AFQ49147.1"/>
    <property type="molecule type" value="Genomic_DNA"/>
</dbReference>
<dbReference type="AlphaFoldDB" id="A0A9W3K5P2"/>
<name>A0A9W3K5P2_BURCE</name>
<dbReference type="Proteomes" id="UP000032866">
    <property type="component" value="Chromosome 1"/>
</dbReference>
<evidence type="ECO:0000313" key="2">
    <source>
        <dbReference type="EMBL" id="AFQ49147.1"/>
    </source>
</evidence>
<reference evidence="2 3" key="1">
    <citation type="journal article" date="2012" name="J. Bacteriol.">
        <title>Complete Genome Sequence of Burkholderia sp. Strain GG4, a Betaproteobacterium That Reduces 3-Oxo-N-Acylhomoserine Lactones and Produces Different N-Acylhomoserine Lactones.</title>
        <authorList>
            <person name="Hong K.W."/>
            <person name="Koh C.L."/>
            <person name="Sam C.K."/>
            <person name="Yin W.F."/>
            <person name="Chan K.G."/>
        </authorList>
    </citation>
    <scope>NUCLEOTIDE SEQUENCE [LARGE SCALE GENOMIC DNA]</scope>
    <source>
        <strain evidence="2 3">GG4</strain>
    </source>
</reference>
<feature type="domain" description="Spore protein YkvP/CgeB glycosyl transferase-like" evidence="1">
    <location>
        <begin position="215"/>
        <end position="327"/>
    </location>
</feature>
<proteinExistence type="predicted"/>
<evidence type="ECO:0000313" key="3">
    <source>
        <dbReference type="Proteomes" id="UP000032866"/>
    </source>
</evidence>